<organism evidence="1 2">
    <name type="scientific">Armillaria gallica</name>
    <name type="common">Bulbous honey fungus</name>
    <name type="synonym">Armillaria bulbosa</name>
    <dbReference type="NCBI Taxonomy" id="47427"/>
    <lineage>
        <taxon>Eukaryota</taxon>
        <taxon>Fungi</taxon>
        <taxon>Dikarya</taxon>
        <taxon>Basidiomycota</taxon>
        <taxon>Agaricomycotina</taxon>
        <taxon>Agaricomycetes</taxon>
        <taxon>Agaricomycetidae</taxon>
        <taxon>Agaricales</taxon>
        <taxon>Marasmiineae</taxon>
        <taxon>Physalacriaceae</taxon>
        <taxon>Armillaria</taxon>
    </lineage>
</organism>
<name>A0A2H3CMU7_ARMGA</name>
<dbReference type="EMBL" id="KZ293762">
    <property type="protein sequence ID" value="PBK79738.1"/>
    <property type="molecule type" value="Genomic_DNA"/>
</dbReference>
<sequence length="117" mass="13449">MKEEDGPIRLLKLKVLQAEYAVKKYKSHRRIPWQALMDVMIMNRCFQVLRINCGKVERVAKFAPFEGPRSEGFKQWMNSECSFHSLNHAKLVAIPATLVVGLCRMLMAPDFAVDLVI</sequence>
<dbReference type="Proteomes" id="UP000217790">
    <property type="component" value="Unassembled WGS sequence"/>
</dbReference>
<reference evidence="2" key="1">
    <citation type="journal article" date="2017" name="Nat. Ecol. Evol.">
        <title>Genome expansion and lineage-specific genetic innovations in the forest pathogenic fungi Armillaria.</title>
        <authorList>
            <person name="Sipos G."/>
            <person name="Prasanna A.N."/>
            <person name="Walter M.C."/>
            <person name="O'Connor E."/>
            <person name="Balint B."/>
            <person name="Krizsan K."/>
            <person name="Kiss B."/>
            <person name="Hess J."/>
            <person name="Varga T."/>
            <person name="Slot J."/>
            <person name="Riley R."/>
            <person name="Boka B."/>
            <person name="Rigling D."/>
            <person name="Barry K."/>
            <person name="Lee J."/>
            <person name="Mihaltcheva S."/>
            <person name="LaButti K."/>
            <person name="Lipzen A."/>
            <person name="Waldron R."/>
            <person name="Moloney N.M."/>
            <person name="Sperisen C."/>
            <person name="Kredics L."/>
            <person name="Vagvoelgyi C."/>
            <person name="Patrignani A."/>
            <person name="Fitzpatrick D."/>
            <person name="Nagy I."/>
            <person name="Doyle S."/>
            <person name="Anderson J.B."/>
            <person name="Grigoriev I.V."/>
            <person name="Gueldener U."/>
            <person name="Muensterkoetter M."/>
            <person name="Nagy L.G."/>
        </authorList>
    </citation>
    <scope>NUCLEOTIDE SEQUENCE [LARGE SCALE GENOMIC DNA]</scope>
    <source>
        <strain evidence="2">Ar21-2</strain>
    </source>
</reference>
<dbReference type="AlphaFoldDB" id="A0A2H3CMU7"/>
<dbReference type="OrthoDB" id="2990284at2759"/>
<gene>
    <name evidence="1" type="ORF">ARMGADRAFT_1040594</name>
</gene>
<evidence type="ECO:0000313" key="1">
    <source>
        <dbReference type="EMBL" id="PBK79738.1"/>
    </source>
</evidence>
<evidence type="ECO:0000313" key="2">
    <source>
        <dbReference type="Proteomes" id="UP000217790"/>
    </source>
</evidence>
<protein>
    <submittedName>
        <fullName evidence="1">Uncharacterized protein</fullName>
    </submittedName>
</protein>
<keyword evidence="2" id="KW-1185">Reference proteome</keyword>
<dbReference type="InParanoid" id="A0A2H3CMU7"/>
<accession>A0A2H3CMU7</accession>
<proteinExistence type="predicted"/>